<feature type="chain" id="PRO_5041777263" description="Hydrophobin" evidence="6">
    <location>
        <begin position="20"/>
        <end position="139"/>
    </location>
</feature>
<feature type="signal peptide" evidence="6">
    <location>
        <begin position="1"/>
        <end position="19"/>
    </location>
</feature>
<keyword evidence="5 6" id="KW-1015">Disulfide bond</keyword>
<evidence type="ECO:0000256" key="2">
    <source>
        <dbReference type="ARBA" id="ARBA00010446"/>
    </source>
</evidence>
<feature type="compositionally biased region" description="Polar residues" evidence="7">
    <location>
        <begin position="57"/>
        <end position="67"/>
    </location>
</feature>
<name>A0AAD7TLK7_9APHY</name>
<dbReference type="InterPro" id="IPR001338">
    <property type="entry name" value="Class_I_Hydrophobin"/>
</dbReference>
<organism evidence="8 9">
    <name type="scientific">Trametes cubensis</name>
    <dbReference type="NCBI Taxonomy" id="1111947"/>
    <lineage>
        <taxon>Eukaryota</taxon>
        <taxon>Fungi</taxon>
        <taxon>Dikarya</taxon>
        <taxon>Basidiomycota</taxon>
        <taxon>Agaricomycotina</taxon>
        <taxon>Agaricomycetes</taxon>
        <taxon>Polyporales</taxon>
        <taxon>Polyporaceae</taxon>
        <taxon>Trametes</taxon>
    </lineage>
</organism>
<evidence type="ECO:0000256" key="3">
    <source>
        <dbReference type="ARBA" id="ARBA00022512"/>
    </source>
</evidence>
<feature type="region of interest" description="Disordered" evidence="7">
    <location>
        <begin position="33"/>
        <end position="67"/>
    </location>
</feature>
<dbReference type="GO" id="GO:0009277">
    <property type="term" value="C:fungal-type cell wall"/>
    <property type="evidence" value="ECO:0007669"/>
    <property type="project" value="InterPro"/>
</dbReference>
<evidence type="ECO:0000256" key="7">
    <source>
        <dbReference type="SAM" id="MobiDB-lite"/>
    </source>
</evidence>
<evidence type="ECO:0000313" key="9">
    <source>
        <dbReference type="Proteomes" id="UP001215151"/>
    </source>
</evidence>
<reference evidence="8" key="1">
    <citation type="submission" date="2022-11" db="EMBL/GenBank/DDBJ databases">
        <title>Genome Sequence of Cubamyces cubensis.</title>
        <authorList>
            <person name="Buettner E."/>
        </authorList>
    </citation>
    <scope>NUCLEOTIDE SEQUENCE</scope>
    <source>
        <strain evidence="8">MPL-01</strain>
    </source>
</reference>
<proteinExistence type="inferred from homology"/>
<evidence type="ECO:0000313" key="8">
    <source>
        <dbReference type="EMBL" id="KAJ8463907.1"/>
    </source>
</evidence>
<evidence type="ECO:0000256" key="4">
    <source>
        <dbReference type="ARBA" id="ARBA00022525"/>
    </source>
</evidence>
<gene>
    <name evidence="8" type="ORF">ONZ51_g9944</name>
</gene>
<comment type="subcellular location">
    <subcellularLocation>
        <location evidence="1 6">Secreted</location>
        <location evidence="1 6">Cell wall</location>
    </subcellularLocation>
</comment>
<accession>A0AAD7TLK7</accession>
<dbReference type="SMART" id="SM00075">
    <property type="entry name" value="HYDRO"/>
    <property type="match status" value="1"/>
</dbReference>
<keyword evidence="6" id="KW-0732">Signal</keyword>
<comment type="caution">
    <text evidence="8">The sequence shown here is derived from an EMBL/GenBank/DDBJ whole genome shotgun (WGS) entry which is preliminary data.</text>
</comment>
<dbReference type="GO" id="GO:0005199">
    <property type="term" value="F:structural constituent of cell wall"/>
    <property type="evidence" value="ECO:0007669"/>
    <property type="project" value="InterPro"/>
</dbReference>
<evidence type="ECO:0000256" key="6">
    <source>
        <dbReference type="RuleBase" id="RU365009"/>
    </source>
</evidence>
<comment type="similarity">
    <text evidence="2 6">Belongs to the fungal hydrophobin family.</text>
</comment>
<evidence type="ECO:0000256" key="5">
    <source>
        <dbReference type="ARBA" id="ARBA00023157"/>
    </source>
</evidence>
<evidence type="ECO:0000256" key="1">
    <source>
        <dbReference type="ARBA" id="ARBA00004191"/>
    </source>
</evidence>
<sequence>MKSSIVLFVLAFILVTVQAAIIRGTNADRMARGLPPRAPAKLYTPTRVSEEKRHKPSSTPTSVCKPDQGQQVCCEQITTASNPEAKLLLGLLGIKLPPEATVGLECLDVKFGLPCVFKTACCEASFLGGAIDTGCLVPN</sequence>
<dbReference type="CDD" id="cd23507">
    <property type="entry name" value="hydrophobin_I"/>
    <property type="match status" value="1"/>
</dbReference>
<protein>
    <recommendedName>
        <fullName evidence="6">Hydrophobin</fullName>
    </recommendedName>
</protein>
<keyword evidence="4 6" id="KW-0964">Secreted</keyword>
<dbReference type="EMBL" id="JAPEVG010000364">
    <property type="protein sequence ID" value="KAJ8463907.1"/>
    <property type="molecule type" value="Genomic_DNA"/>
</dbReference>
<dbReference type="AlphaFoldDB" id="A0AAD7TLK7"/>
<dbReference type="Pfam" id="PF01185">
    <property type="entry name" value="Hydrophobin"/>
    <property type="match status" value="1"/>
</dbReference>
<dbReference type="Proteomes" id="UP001215151">
    <property type="component" value="Unassembled WGS sequence"/>
</dbReference>
<keyword evidence="9" id="KW-1185">Reference proteome</keyword>
<keyword evidence="3 6" id="KW-0134">Cell wall</keyword>